<evidence type="ECO:0000313" key="1">
    <source>
        <dbReference type="EMBL" id="AWY08570.1"/>
    </source>
</evidence>
<reference evidence="1 2" key="1">
    <citation type="submission" date="2018-04" db="EMBL/GenBank/DDBJ databases">
        <authorList>
            <person name="Go L.Y."/>
            <person name="Mitchell J.A."/>
        </authorList>
    </citation>
    <scope>NUCLEOTIDE SEQUENCE [LARGE SCALE GENOMIC DNA]</scope>
</reference>
<dbReference type="Proteomes" id="UP000251795">
    <property type="component" value="Segment"/>
</dbReference>
<evidence type="ECO:0000313" key="2">
    <source>
        <dbReference type="Proteomes" id="UP000251795"/>
    </source>
</evidence>
<organism evidence="1 2">
    <name type="scientific">Erwinia phage vB_EamM_Alexandra</name>
    <dbReference type="NCBI Taxonomy" id="2201424"/>
    <lineage>
        <taxon>Viruses</taxon>
        <taxon>Duplodnaviria</taxon>
        <taxon>Heunggongvirae</taxon>
        <taxon>Uroviricota</taxon>
        <taxon>Caudoviricetes</taxon>
        <taxon>Alexandravirus</taxon>
        <taxon>Alexandravirus alexandra</taxon>
    </lineage>
</organism>
<dbReference type="EMBL" id="MH248138">
    <property type="protein sequence ID" value="AWY08570.1"/>
    <property type="molecule type" value="Genomic_DNA"/>
</dbReference>
<keyword evidence="2" id="KW-1185">Reference proteome</keyword>
<gene>
    <name evidence="1" type="ORF">Alexandra_318</name>
</gene>
<name>A0A2Z4QE72_9CAUD</name>
<protein>
    <submittedName>
        <fullName evidence="1">Uncharacterized protein</fullName>
    </submittedName>
</protein>
<proteinExistence type="predicted"/>
<sequence length="102" mass="11653">MAELTHDAKLANKVQRALEICWEETTKRNEGEHTYAFLASEFAANGKNLFEGELKMLNVMLRDAVNINMYGRYVATMYTGNKGIMVAFQPVADLEDIIEMRF</sequence>
<accession>A0A2Z4QE72</accession>